<dbReference type="PROSITE" id="PS51695">
    <property type="entry name" value="SEDOLISIN"/>
    <property type="match status" value="1"/>
</dbReference>
<reference evidence="4" key="1">
    <citation type="journal article" date="1999" name="Korean J. Biol. Sci.">
        <title>Pepstatin-Insensitive Carboxyl Proteinase: A Biochemical Marker for Late Lysosomes in Amoeba proteus.</title>
        <authorList>
            <person name="Ahn T.I."/>
            <person name="Kwon H.K."/>
            <person name="Kim H.J."/>
        </authorList>
    </citation>
    <scope>NUCLEOTIDE SEQUENCE</scope>
    <source>
        <strain evidence="4">tD</strain>
    </source>
</reference>
<dbReference type="PANTHER" id="PTHR14218:SF7">
    <property type="entry name" value="DIPEPTIDYL AMINOPEPTIDASE"/>
    <property type="match status" value="1"/>
</dbReference>
<name>Q9XZH3_AMOPR</name>
<evidence type="ECO:0000256" key="2">
    <source>
        <dbReference type="SAM" id="Phobius"/>
    </source>
</evidence>
<protein>
    <submittedName>
        <fullName evidence="4">Pepstatin-insensitive carboxyl proteinase 2</fullName>
    </submittedName>
</protein>
<sequence length="530" mass="59232">LTPSGVQHRMCPSSRVLVRVGTQILSLSLLHRSTRRVFPFEVRTTQRLQDGRLCIWDRKSQDHLSLFPVVMSVISTSGATNFYVQSIFSKIYLQILDKFHVVCHPNRLANWYGSISLSGCHSFHNSSEVMELLSYSSRPTCCCWRFCTVCGRVRQQYYSPDDLLQFFAQMGLPSTTPVTVVGPMMLANPVVRPTWTSNGLWGWVLVFRPGFGQSRLKVRQRSMTFWNGPMQLVTPPILHGSIRFPMVWWHQVLDEYLGSGYLRRSDVEFQKLALMGITIIIADGDNGAGDLGAPPMLTPDCSTRLNPDWPSQRLTSRLGLYIHHTLAEPICYTDIDCRLDNPEGEVGVSLDNGLFWTTGGGFADYPPRPQYQEAIISQYLQSNATLPPSTFFNSGGRAYPDISTVGHNLMTVISGSMTPVDGTSPSATIFAGIVSLLTDARLRAGKPALGFLNPLLYQIAAEALMHSVCSGGRKQMQKLSIHLTTMVPSLVVHMVTLPPLVGIQFLVWELLFMMFWKKQSFLCDSSSHLK</sequence>
<keyword evidence="2" id="KW-0812">Transmembrane</keyword>
<dbReference type="GO" id="GO:0008240">
    <property type="term" value="F:tripeptidyl-peptidase activity"/>
    <property type="evidence" value="ECO:0007669"/>
    <property type="project" value="TreeGrafter"/>
</dbReference>
<feature type="domain" description="Peptidase S53" evidence="3">
    <location>
        <begin position="102"/>
        <end position="518"/>
    </location>
</feature>
<feature type="non-terminal residue" evidence="4">
    <location>
        <position position="1"/>
    </location>
</feature>
<dbReference type="Gene3D" id="3.40.50.200">
    <property type="entry name" value="Peptidase S8/S53 domain"/>
    <property type="match status" value="1"/>
</dbReference>
<dbReference type="SUPFAM" id="SSF52743">
    <property type="entry name" value="Subtilisin-like"/>
    <property type="match status" value="1"/>
</dbReference>
<dbReference type="InterPro" id="IPR050819">
    <property type="entry name" value="Tripeptidyl-peptidase_I"/>
</dbReference>
<dbReference type="InterPro" id="IPR030400">
    <property type="entry name" value="Sedolisin_dom"/>
</dbReference>
<organism evidence="4">
    <name type="scientific">Amoeba proteus</name>
    <name type="common">Amoeba</name>
    <name type="synonym">Chaos diffluens</name>
    <dbReference type="NCBI Taxonomy" id="5775"/>
    <lineage>
        <taxon>Eukaryota</taxon>
        <taxon>Amoebozoa</taxon>
        <taxon>Tubulinea</taxon>
        <taxon>Elardia</taxon>
        <taxon>Euamoebida</taxon>
        <taxon>Amoebidae</taxon>
        <taxon>Amoeba</taxon>
    </lineage>
</organism>
<dbReference type="InterPro" id="IPR036852">
    <property type="entry name" value="Peptidase_S8/S53_dom_sf"/>
</dbReference>
<comment type="caution">
    <text evidence="1">Lacks conserved residue(s) required for the propagation of feature annotation.</text>
</comment>
<dbReference type="GO" id="GO:0004252">
    <property type="term" value="F:serine-type endopeptidase activity"/>
    <property type="evidence" value="ECO:0007669"/>
    <property type="project" value="InterPro"/>
</dbReference>
<keyword evidence="2" id="KW-1133">Transmembrane helix</keyword>
<dbReference type="AlphaFoldDB" id="Q9XZH3"/>
<keyword evidence="2" id="KW-0472">Membrane</keyword>
<dbReference type="GO" id="GO:0006508">
    <property type="term" value="P:proteolysis"/>
    <property type="evidence" value="ECO:0007669"/>
    <property type="project" value="InterPro"/>
</dbReference>
<feature type="transmembrane region" description="Helical" evidence="2">
    <location>
        <begin position="490"/>
        <end position="512"/>
    </location>
</feature>
<gene>
    <name evidence="4" type="primary">PICP2</name>
</gene>
<evidence type="ECO:0000259" key="3">
    <source>
        <dbReference type="PROSITE" id="PS51695"/>
    </source>
</evidence>
<dbReference type="PANTHER" id="PTHR14218">
    <property type="entry name" value="PROTEASE S8 TRIPEPTIDYL PEPTIDASE I CLN2"/>
    <property type="match status" value="1"/>
</dbReference>
<evidence type="ECO:0000313" key="4">
    <source>
        <dbReference type="EMBL" id="AAD37352.1"/>
    </source>
</evidence>
<accession>Q9XZH3</accession>
<evidence type="ECO:0000256" key="1">
    <source>
        <dbReference type="PROSITE-ProRule" id="PRU01032"/>
    </source>
</evidence>
<dbReference type="EMBL" id="AF142415">
    <property type="protein sequence ID" value="AAD37352.1"/>
    <property type="molecule type" value="mRNA"/>
</dbReference>
<proteinExistence type="evidence at transcript level"/>